<dbReference type="Proteomes" id="UP000247810">
    <property type="component" value="Unassembled WGS sequence"/>
</dbReference>
<feature type="transmembrane region" description="Helical" evidence="4">
    <location>
        <begin position="233"/>
        <end position="258"/>
    </location>
</feature>
<feature type="transmembrane region" description="Helical" evidence="4">
    <location>
        <begin position="161"/>
        <end position="180"/>
    </location>
</feature>
<keyword evidence="4" id="KW-0812">Transmembrane</keyword>
<dbReference type="PROSITE" id="PS50850">
    <property type="entry name" value="MFS"/>
    <property type="match status" value="1"/>
</dbReference>
<keyword evidence="4" id="KW-0472">Membrane</keyword>
<dbReference type="InterPro" id="IPR020846">
    <property type="entry name" value="MFS_dom"/>
</dbReference>
<accession>A0A319DBT9</accession>
<dbReference type="GO" id="GO:0022857">
    <property type="term" value="F:transmembrane transporter activity"/>
    <property type="evidence" value="ECO:0007669"/>
    <property type="project" value="InterPro"/>
</dbReference>
<evidence type="ECO:0000256" key="4">
    <source>
        <dbReference type="SAM" id="Phobius"/>
    </source>
</evidence>
<feature type="transmembrane region" description="Helical" evidence="4">
    <location>
        <begin position="103"/>
        <end position="128"/>
    </location>
</feature>
<dbReference type="SUPFAM" id="SSF103473">
    <property type="entry name" value="MFS general substrate transporter"/>
    <property type="match status" value="1"/>
</dbReference>
<organism evidence="6 7">
    <name type="scientific">Aspergillus ellipticus CBS 707.79</name>
    <dbReference type="NCBI Taxonomy" id="1448320"/>
    <lineage>
        <taxon>Eukaryota</taxon>
        <taxon>Fungi</taxon>
        <taxon>Dikarya</taxon>
        <taxon>Ascomycota</taxon>
        <taxon>Pezizomycotina</taxon>
        <taxon>Eurotiomycetes</taxon>
        <taxon>Eurotiomycetidae</taxon>
        <taxon>Eurotiales</taxon>
        <taxon>Aspergillaceae</taxon>
        <taxon>Aspergillus</taxon>
        <taxon>Aspergillus subgen. Circumdati</taxon>
    </lineage>
</organism>
<name>A0A319DBT9_9EURO</name>
<dbReference type="PANTHER" id="PTHR11360:SF234">
    <property type="entry name" value="MFS-TYPE TRANSPORTER DBAD-RELATED"/>
    <property type="match status" value="1"/>
</dbReference>
<dbReference type="OrthoDB" id="6509908at2759"/>
<reference evidence="6 7" key="1">
    <citation type="submission" date="2018-02" db="EMBL/GenBank/DDBJ databases">
        <title>The genomes of Aspergillus section Nigri reveals drivers in fungal speciation.</title>
        <authorList>
            <consortium name="DOE Joint Genome Institute"/>
            <person name="Vesth T.C."/>
            <person name="Nybo J."/>
            <person name="Theobald S."/>
            <person name="Brandl J."/>
            <person name="Frisvad J.C."/>
            <person name="Nielsen K.F."/>
            <person name="Lyhne E.K."/>
            <person name="Kogle M.E."/>
            <person name="Kuo A."/>
            <person name="Riley R."/>
            <person name="Clum A."/>
            <person name="Nolan M."/>
            <person name="Lipzen A."/>
            <person name="Salamov A."/>
            <person name="Henrissat B."/>
            <person name="Wiebenga A."/>
            <person name="De vries R.P."/>
            <person name="Grigoriev I.V."/>
            <person name="Mortensen U.H."/>
            <person name="Andersen M.R."/>
            <person name="Baker S.E."/>
        </authorList>
    </citation>
    <scope>NUCLEOTIDE SEQUENCE [LARGE SCALE GENOMIC DNA]</scope>
    <source>
        <strain evidence="6 7">CBS 707.79</strain>
    </source>
</reference>
<feature type="transmembrane region" description="Helical" evidence="4">
    <location>
        <begin position="394"/>
        <end position="415"/>
    </location>
</feature>
<keyword evidence="7" id="KW-1185">Reference proteome</keyword>
<dbReference type="Pfam" id="PF07690">
    <property type="entry name" value="MFS_1"/>
    <property type="match status" value="1"/>
</dbReference>
<proteinExistence type="inferred from homology"/>
<protein>
    <submittedName>
        <fullName evidence="6">Monocarboxylate permease-like protein, mch4</fullName>
    </submittedName>
</protein>
<comment type="subcellular location">
    <subcellularLocation>
        <location evidence="1">Membrane</location>
        <topology evidence="1">Multi-pass membrane protein</topology>
    </subcellularLocation>
</comment>
<comment type="similarity">
    <text evidence="2">Belongs to the major facilitator superfamily. Monocarboxylate porter (TC 2.A.1.13) family.</text>
</comment>
<evidence type="ECO:0000256" key="2">
    <source>
        <dbReference type="ARBA" id="ARBA00006727"/>
    </source>
</evidence>
<feature type="domain" description="Major facilitator superfamily (MFS) profile" evidence="5">
    <location>
        <begin position="234"/>
        <end position="425"/>
    </location>
</feature>
<feature type="transmembrane region" description="Helical" evidence="4">
    <location>
        <begin position="192"/>
        <end position="212"/>
    </location>
</feature>
<feature type="transmembrane region" description="Helical" evidence="4">
    <location>
        <begin position="270"/>
        <end position="289"/>
    </location>
</feature>
<keyword evidence="4" id="KW-1133">Transmembrane helix</keyword>
<evidence type="ECO:0000313" key="7">
    <source>
        <dbReference type="Proteomes" id="UP000247810"/>
    </source>
</evidence>
<dbReference type="EMBL" id="KZ825867">
    <property type="protein sequence ID" value="PYH94691.1"/>
    <property type="molecule type" value="Genomic_DNA"/>
</dbReference>
<feature type="transmembrane region" description="Helical" evidence="4">
    <location>
        <begin position="31"/>
        <end position="54"/>
    </location>
</feature>
<dbReference type="VEuPathDB" id="FungiDB:BO71DRAFT_379181"/>
<dbReference type="Gene3D" id="1.20.1250.20">
    <property type="entry name" value="MFS general substrate transporter like domains"/>
    <property type="match status" value="2"/>
</dbReference>
<evidence type="ECO:0000313" key="6">
    <source>
        <dbReference type="EMBL" id="PYH94691.1"/>
    </source>
</evidence>
<dbReference type="AlphaFoldDB" id="A0A319DBT9"/>
<evidence type="ECO:0000256" key="3">
    <source>
        <dbReference type="SAM" id="MobiDB-lite"/>
    </source>
</evidence>
<dbReference type="InterPro" id="IPR036259">
    <property type="entry name" value="MFS_trans_sf"/>
</dbReference>
<dbReference type="PANTHER" id="PTHR11360">
    <property type="entry name" value="MONOCARBOXYLATE TRANSPORTER"/>
    <property type="match status" value="1"/>
</dbReference>
<evidence type="ECO:0000259" key="5">
    <source>
        <dbReference type="PROSITE" id="PS50850"/>
    </source>
</evidence>
<dbReference type="InterPro" id="IPR050327">
    <property type="entry name" value="Proton-linked_MCT"/>
</dbReference>
<feature type="transmembrane region" description="Helical" evidence="4">
    <location>
        <begin position="134"/>
        <end position="154"/>
    </location>
</feature>
<evidence type="ECO:0000256" key="1">
    <source>
        <dbReference type="ARBA" id="ARBA00004141"/>
    </source>
</evidence>
<dbReference type="GO" id="GO:0016020">
    <property type="term" value="C:membrane"/>
    <property type="evidence" value="ECO:0007669"/>
    <property type="project" value="UniProtKB-SubCell"/>
</dbReference>
<feature type="region of interest" description="Disordered" evidence="3">
    <location>
        <begin position="1"/>
        <end position="25"/>
    </location>
</feature>
<dbReference type="InterPro" id="IPR011701">
    <property type="entry name" value="MFS"/>
</dbReference>
<feature type="transmembrane region" description="Helical" evidence="4">
    <location>
        <begin position="325"/>
        <end position="345"/>
    </location>
</feature>
<feature type="transmembrane region" description="Helical" evidence="4">
    <location>
        <begin position="296"/>
        <end position="319"/>
    </location>
</feature>
<feature type="transmembrane region" description="Helical" evidence="4">
    <location>
        <begin position="74"/>
        <end position="96"/>
    </location>
</feature>
<gene>
    <name evidence="6" type="ORF">BO71DRAFT_379181</name>
</gene>
<sequence>MAPQSTIDDEKGTTHVTPPPSGPPPPPNGGLVAWLQVAAGFMLFFNTWGMINTFSVFQTYYESGDLFKASSSEISWIGSIQCFLLQLTGIVAGPIYDRGHLRLLLVTGSFMVVFGLMMLSLCTTYWQVLLSQAFCMGIGAGLLFTPTVSLLPTWFSTRMGLALGIASSGSSLGGIIYPIVLYRLLTPLGFPWAVRVLSFIALATFLLPLAVMRMRIRAPKPRAIIDWSAFTDAPFMVFTLALLVLFIGNAILIFYISFYPDNRGFTDTSLAFYMAAIFNAGSVLGRIAPNALSDRIGVFNTIAPISLLLGVTVLCLLAVHNAAGMIVEAIVTGFFSGVVVALPPVCFRMLTANKSMIGTRVGQGFAIGGLGLLIGGPSGGAVLGSGDRLDWTGLWVYGGVAGCVAGLILVGVRVMKAGLELRVKA</sequence>